<dbReference type="EMBL" id="JACEIK010000157">
    <property type="protein sequence ID" value="MCD7451242.1"/>
    <property type="molecule type" value="Genomic_DNA"/>
</dbReference>
<name>A0ABS8RWM6_DATST</name>
<dbReference type="Proteomes" id="UP000823775">
    <property type="component" value="Unassembled WGS sequence"/>
</dbReference>
<protein>
    <submittedName>
        <fullName evidence="1">Uncharacterized protein</fullName>
    </submittedName>
</protein>
<accession>A0ABS8RWM6</accession>
<keyword evidence="2" id="KW-1185">Reference proteome</keyword>
<evidence type="ECO:0000313" key="2">
    <source>
        <dbReference type="Proteomes" id="UP000823775"/>
    </source>
</evidence>
<comment type="caution">
    <text evidence="1">The sequence shown here is derived from an EMBL/GenBank/DDBJ whole genome shotgun (WGS) entry which is preliminary data.</text>
</comment>
<proteinExistence type="predicted"/>
<gene>
    <name evidence="1" type="ORF">HAX54_010348</name>
</gene>
<evidence type="ECO:0000313" key="1">
    <source>
        <dbReference type="EMBL" id="MCD7451242.1"/>
    </source>
</evidence>
<sequence length="119" mass="13255">MAPSAFIIPYSQYMEAPEINHEVETAFNMQLKASSQTASEEDAQSDYWSDVQGNCVIKIPLGPGALGNRNNQKKKEVLKYGSALGRSVILPRFKGDLQAMVRKMLIRPKGADYLDDQSF</sequence>
<reference evidence="1 2" key="1">
    <citation type="journal article" date="2021" name="BMC Genomics">
        <title>Datura genome reveals duplications of psychoactive alkaloid biosynthetic genes and high mutation rate following tissue culture.</title>
        <authorList>
            <person name="Rajewski A."/>
            <person name="Carter-House D."/>
            <person name="Stajich J."/>
            <person name="Litt A."/>
        </authorList>
    </citation>
    <scope>NUCLEOTIDE SEQUENCE [LARGE SCALE GENOMIC DNA]</scope>
    <source>
        <strain evidence="1">AR-01</strain>
    </source>
</reference>
<organism evidence="1 2">
    <name type="scientific">Datura stramonium</name>
    <name type="common">Jimsonweed</name>
    <name type="synonym">Common thornapple</name>
    <dbReference type="NCBI Taxonomy" id="4076"/>
    <lineage>
        <taxon>Eukaryota</taxon>
        <taxon>Viridiplantae</taxon>
        <taxon>Streptophyta</taxon>
        <taxon>Embryophyta</taxon>
        <taxon>Tracheophyta</taxon>
        <taxon>Spermatophyta</taxon>
        <taxon>Magnoliopsida</taxon>
        <taxon>eudicotyledons</taxon>
        <taxon>Gunneridae</taxon>
        <taxon>Pentapetalae</taxon>
        <taxon>asterids</taxon>
        <taxon>lamiids</taxon>
        <taxon>Solanales</taxon>
        <taxon>Solanaceae</taxon>
        <taxon>Solanoideae</taxon>
        <taxon>Datureae</taxon>
        <taxon>Datura</taxon>
    </lineage>
</organism>